<evidence type="ECO:0000256" key="3">
    <source>
        <dbReference type="ARBA" id="ARBA00022807"/>
    </source>
</evidence>
<gene>
    <name evidence="6 8" type="ORF">CBG22431</name>
    <name evidence="6" type="ORF">CBG_22431</name>
</gene>
<dbReference type="GeneID" id="8577689"/>
<feature type="chain" id="PRO_5018733337" evidence="4">
    <location>
        <begin position="17"/>
        <end position="146"/>
    </location>
</feature>
<dbReference type="InParanoid" id="A8Y299"/>
<dbReference type="Gene3D" id="1.20.5.170">
    <property type="match status" value="1"/>
</dbReference>
<organism evidence="6 7">
    <name type="scientific">Caenorhabditis briggsae</name>
    <dbReference type="NCBI Taxonomy" id="6238"/>
    <lineage>
        <taxon>Eukaryota</taxon>
        <taxon>Metazoa</taxon>
        <taxon>Ecdysozoa</taxon>
        <taxon>Nematoda</taxon>
        <taxon>Chromadorea</taxon>
        <taxon>Rhabditida</taxon>
        <taxon>Rhabditina</taxon>
        <taxon>Rhabditomorpha</taxon>
        <taxon>Rhabditoidea</taxon>
        <taxon>Rhabditidae</taxon>
        <taxon>Peloderinae</taxon>
        <taxon>Caenorhabditis</taxon>
    </lineage>
</organism>
<keyword evidence="1" id="KW-0645">Protease</keyword>
<evidence type="ECO:0000259" key="5">
    <source>
        <dbReference type="Pfam" id="PF00112"/>
    </source>
</evidence>
<accession>A8Y299</accession>
<reference evidence="6 7" key="2">
    <citation type="journal article" date="2011" name="PLoS Genet.">
        <title>Caenorhabditis briggsae recombinant inbred line genotypes reveal inter-strain incompatibility and the evolution of recombination.</title>
        <authorList>
            <person name="Ross J.A."/>
            <person name="Koboldt D.C."/>
            <person name="Staisch J.E."/>
            <person name="Chamberlin H.M."/>
            <person name="Gupta B.P."/>
            <person name="Miller R.D."/>
            <person name="Baird S.E."/>
            <person name="Haag E.S."/>
        </authorList>
    </citation>
    <scope>NUCLEOTIDE SEQUENCE [LARGE SCALE GENOMIC DNA]</scope>
    <source>
        <strain evidence="6 7">AF16</strain>
    </source>
</reference>
<evidence type="ECO:0000313" key="7">
    <source>
        <dbReference type="Proteomes" id="UP000008549"/>
    </source>
</evidence>
<dbReference type="InterPro" id="IPR000668">
    <property type="entry name" value="Peptidase_C1A_C"/>
</dbReference>
<dbReference type="WormBase" id="CBG22431">
    <property type="protein sequence ID" value="CBP49059"/>
    <property type="gene ID" value="WBGene00040990"/>
</dbReference>
<dbReference type="HOGENOM" id="CLU_1779128_0_0_1"/>
<evidence type="ECO:0000256" key="2">
    <source>
        <dbReference type="ARBA" id="ARBA00022801"/>
    </source>
</evidence>
<keyword evidence="4" id="KW-0732">Signal</keyword>
<evidence type="ECO:0000313" key="6">
    <source>
        <dbReference type="EMBL" id="CAP39019.2"/>
    </source>
</evidence>
<dbReference type="KEGG" id="cbr:CBG_22431"/>
<feature type="signal peptide" evidence="4">
    <location>
        <begin position="1"/>
        <end position="16"/>
    </location>
</feature>
<name>A8Y299_CAEBR</name>
<dbReference type="EMBL" id="HE600946">
    <property type="protein sequence ID" value="CAP39019.2"/>
    <property type="molecule type" value="Genomic_DNA"/>
</dbReference>
<dbReference type="InterPro" id="IPR038765">
    <property type="entry name" value="Papain-like_cys_pep_sf"/>
</dbReference>
<dbReference type="InterPro" id="IPR000169">
    <property type="entry name" value="Pept_cys_AS"/>
</dbReference>
<reference evidence="6 7" key="1">
    <citation type="journal article" date="2003" name="PLoS Biol.">
        <title>The genome sequence of Caenorhabditis briggsae: a platform for comparative genomics.</title>
        <authorList>
            <person name="Stein L.D."/>
            <person name="Bao Z."/>
            <person name="Blasiar D."/>
            <person name="Blumenthal T."/>
            <person name="Brent M.R."/>
            <person name="Chen N."/>
            <person name="Chinwalla A."/>
            <person name="Clarke L."/>
            <person name="Clee C."/>
            <person name="Coghlan A."/>
            <person name="Coulson A."/>
            <person name="D'Eustachio P."/>
            <person name="Fitch D.H."/>
            <person name="Fulton L.A."/>
            <person name="Fulton R.E."/>
            <person name="Griffiths-Jones S."/>
            <person name="Harris T.W."/>
            <person name="Hillier L.W."/>
            <person name="Kamath R."/>
            <person name="Kuwabara P.E."/>
            <person name="Mardis E.R."/>
            <person name="Marra M.A."/>
            <person name="Miner T.L."/>
            <person name="Minx P."/>
            <person name="Mullikin J.C."/>
            <person name="Plumb R.W."/>
            <person name="Rogers J."/>
            <person name="Schein J.E."/>
            <person name="Sohrmann M."/>
            <person name="Spieth J."/>
            <person name="Stajich J.E."/>
            <person name="Wei C."/>
            <person name="Willey D."/>
            <person name="Wilson R.K."/>
            <person name="Durbin R."/>
            <person name="Waterston R.H."/>
        </authorList>
    </citation>
    <scope>NUCLEOTIDE SEQUENCE [LARGE SCALE GENOMIC DNA]</scope>
    <source>
        <strain evidence="6 7">AF16</strain>
    </source>
</reference>
<sequence>MMKILVLAVLLEATSAFVPITGQALVNYVNYAQSMFTAEYSNVTEEFKKFRVMDVKYAAPHSPELRASQVNTVLPSIPTYFDARTRWPNCRSIKMIRNQATCGSCWAFGAAEVMSDREDSCSGRTARSHFCIRPNQSRNSHRTSSR</sequence>
<evidence type="ECO:0000256" key="1">
    <source>
        <dbReference type="ARBA" id="ARBA00022670"/>
    </source>
</evidence>
<keyword evidence="3" id="KW-0788">Thiol protease</keyword>
<evidence type="ECO:0000313" key="8">
    <source>
        <dbReference type="WormBase" id="CBG22431"/>
    </source>
</evidence>
<dbReference type="Pfam" id="PF00112">
    <property type="entry name" value="Peptidase_C1"/>
    <property type="match status" value="1"/>
</dbReference>
<dbReference type="PROSITE" id="PS00139">
    <property type="entry name" value="THIOL_PROTEASE_CYS"/>
    <property type="match status" value="1"/>
</dbReference>
<dbReference type="Proteomes" id="UP000008549">
    <property type="component" value="Unassembled WGS sequence"/>
</dbReference>
<dbReference type="AlphaFoldDB" id="A8Y299"/>
<evidence type="ECO:0000256" key="4">
    <source>
        <dbReference type="SAM" id="SignalP"/>
    </source>
</evidence>
<feature type="domain" description="Peptidase C1A papain C-terminal" evidence="5">
    <location>
        <begin position="77"/>
        <end position="117"/>
    </location>
</feature>
<dbReference type="CTD" id="8577689"/>
<protein>
    <submittedName>
        <fullName evidence="6">Protein CBG22431</fullName>
    </submittedName>
</protein>
<dbReference type="STRING" id="6238.A8Y299"/>
<dbReference type="GO" id="GO:0008234">
    <property type="term" value="F:cysteine-type peptidase activity"/>
    <property type="evidence" value="ECO:0007669"/>
    <property type="project" value="UniProtKB-KW"/>
</dbReference>
<dbReference type="eggNOG" id="KOG1543">
    <property type="taxonomic scope" value="Eukaryota"/>
</dbReference>
<proteinExistence type="predicted"/>
<dbReference type="RefSeq" id="XP_045097562.1">
    <property type="nucleotide sequence ID" value="XM_045236746.1"/>
</dbReference>
<dbReference type="SUPFAM" id="SSF54001">
    <property type="entry name" value="Cysteine proteinases"/>
    <property type="match status" value="1"/>
</dbReference>
<keyword evidence="7" id="KW-1185">Reference proteome</keyword>
<dbReference type="GO" id="GO:0006508">
    <property type="term" value="P:proteolysis"/>
    <property type="evidence" value="ECO:0007669"/>
    <property type="project" value="UniProtKB-KW"/>
</dbReference>
<keyword evidence="2" id="KW-0378">Hydrolase</keyword>